<organism evidence="7">
    <name type="scientific">Cryptomonas curvata</name>
    <dbReference type="NCBI Taxonomy" id="233186"/>
    <lineage>
        <taxon>Eukaryota</taxon>
        <taxon>Cryptophyceae</taxon>
        <taxon>Cryptomonadales</taxon>
        <taxon>Cryptomonadaceae</taxon>
        <taxon>Cryptomonas</taxon>
    </lineage>
</organism>
<dbReference type="InterPro" id="IPR007248">
    <property type="entry name" value="Mpv17_PMP22"/>
</dbReference>
<dbReference type="PANTHER" id="PTHR11266:SF17">
    <property type="entry name" value="PROTEIN MPV17"/>
    <property type="match status" value="1"/>
</dbReference>
<gene>
    <name evidence="7" type="ORF">CCUR1050_LOCUS16507</name>
</gene>
<accession>A0A7S0QHE4</accession>
<dbReference type="GO" id="GO:0005737">
    <property type="term" value="C:cytoplasm"/>
    <property type="evidence" value="ECO:0007669"/>
    <property type="project" value="TreeGrafter"/>
</dbReference>
<comment type="similarity">
    <text evidence="2 6">Belongs to the peroxisomal membrane protein PXMP2/4 family.</text>
</comment>
<dbReference type="Pfam" id="PF04117">
    <property type="entry name" value="Mpv17_PMP22"/>
    <property type="match status" value="1"/>
</dbReference>
<keyword evidence="5 6" id="KW-0472">Membrane</keyword>
<evidence type="ECO:0000256" key="5">
    <source>
        <dbReference type="ARBA" id="ARBA00023136"/>
    </source>
</evidence>
<dbReference type="GO" id="GO:0016020">
    <property type="term" value="C:membrane"/>
    <property type="evidence" value="ECO:0007669"/>
    <property type="project" value="UniProtKB-SubCell"/>
</dbReference>
<evidence type="ECO:0000256" key="3">
    <source>
        <dbReference type="ARBA" id="ARBA00022692"/>
    </source>
</evidence>
<sequence length="248" mass="27929">MVHVGGPWRSFRARYQAWLRDYPLLTNMVQSFLLWTLGNALSQIYESYTSLASVAMAQPELLGEMEILDSNENLQNSSLIDVRRGIYKMGVLSAYLSSQLHQFDFSRSITSGLYGGLFLGPVGNLWYKGLDFSVSKMLNPKTLPFLFLLAKVILDICIFGPVHVTVYFTWMKVAKGASLDEVKSKLIDDFLPTLIADSVYWIPIQILNFRFVPVPLQLTVVNVACIFECAGLSFLSQVGWSHAQEAHM</sequence>
<dbReference type="PANTHER" id="PTHR11266">
    <property type="entry name" value="PEROXISOMAL MEMBRANE PROTEIN 2, PXMP2 MPV17"/>
    <property type="match status" value="1"/>
</dbReference>
<proteinExistence type="inferred from homology"/>
<evidence type="ECO:0000256" key="1">
    <source>
        <dbReference type="ARBA" id="ARBA00004141"/>
    </source>
</evidence>
<dbReference type="AlphaFoldDB" id="A0A7S0QHE4"/>
<feature type="transmembrane region" description="Helical" evidence="6">
    <location>
        <begin position="147"/>
        <end position="170"/>
    </location>
</feature>
<evidence type="ECO:0000313" key="7">
    <source>
        <dbReference type="EMBL" id="CAD8638823.1"/>
    </source>
</evidence>
<evidence type="ECO:0008006" key="8">
    <source>
        <dbReference type="Google" id="ProtNLM"/>
    </source>
</evidence>
<reference evidence="7" key="1">
    <citation type="submission" date="2021-01" db="EMBL/GenBank/DDBJ databases">
        <authorList>
            <person name="Corre E."/>
            <person name="Pelletier E."/>
            <person name="Niang G."/>
            <person name="Scheremetjew M."/>
            <person name="Finn R."/>
            <person name="Kale V."/>
            <person name="Holt S."/>
            <person name="Cochrane G."/>
            <person name="Meng A."/>
            <person name="Brown T."/>
            <person name="Cohen L."/>
        </authorList>
    </citation>
    <scope>NUCLEOTIDE SEQUENCE</scope>
    <source>
        <strain evidence="7">CCAP979/52</strain>
    </source>
</reference>
<keyword evidence="3 6" id="KW-0812">Transmembrane</keyword>
<protein>
    <recommendedName>
        <fullName evidence="8">Peroxisomal membrane protein MPV17</fullName>
    </recommendedName>
</protein>
<comment type="subcellular location">
    <subcellularLocation>
        <location evidence="1">Membrane</location>
        <topology evidence="1">Multi-pass membrane protein</topology>
    </subcellularLocation>
</comment>
<keyword evidence="4 6" id="KW-1133">Transmembrane helix</keyword>
<evidence type="ECO:0000256" key="4">
    <source>
        <dbReference type="ARBA" id="ARBA00022989"/>
    </source>
</evidence>
<feature type="transmembrane region" description="Helical" evidence="6">
    <location>
        <begin position="109"/>
        <end position="127"/>
    </location>
</feature>
<evidence type="ECO:0000256" key="6">
    <source>
        <dbReference type="RuleBase" id="RU363053"/>
    </source>
</evidence>
<dbReference type="EMBL" id="HBEZ01029913">
    <property type="protein sequence ID" value="CAD8638823.1"/>
    <property type="molecule type" value="Transcribed_RNA"/>
</dbReference>
<evidence type="ECO:0000256" key="2">
    <source>
        <dbReference type="ARBA" id="ARBA00006824"/>
    </source>
</evidence>
<name>A0A7S0QHE4_9CRYP</name>